<dbReference type="Pfam" id="PF00067">
    <property type="entry name" value="p450"/>
    <property type="match status" value="1"/>
</dbReference>
<dbReference type="Gene3D" id="1.10.630.10">
    <property type="entry name" value="Cytochrome P450"/>
    <property type="match status" value="2"/>
</dbReference>
<evidence type="ECO:0000313" key="8">
    <source>
        <dbReference type="Proteomes" id="UP000800093"/>
    </source>
</evidence>
<dbReference type="InterPro" id="IPR036396">
    <property type="entry name" value="Cyt_P450_sf"/>
</dbReference>
<dbReference type="EMBL" id="ML986584">
    <property type="protein sequence ID" value="KAF2268988.1"/>
    <property type="molecule type" value="Genomic_DNA"/>
</dbReference>
<organism evidence="7 8">
    <name type="scientific">Lojkania enalia</name>
    <dbReference type="NCBI Taxonomy" id="147567"/>
    <lineage>
        <taxon>Eukaryota</taxon>
        <taxon>Fungi</taxon>
        <taxon>Dikarya</taxon>
        <taxon>Ascomycota</taxon>
        <taxon>Pezizomycotina</taxon>
        <taxon>Dothideomycetes</taxon>
        <taxon>Pleosporomycetidae</taxon>
        <taxon>Pleosporales</taxon>
        <taxon>Pleosporales incertae sedis</taxon>
        <taxon>Lojkania</taxon>
    </lineage>
</organism>
<reference evidence="8" key="1">
    <citation type="journal article" date="2020" name="Stud. Mycol.">
        <title>101 Dothideomycetes genomes: A test case for predicting lifestyles and emergence of pathogens.</title>
        <authorList>
            <person name="Haridas S."/>
            <person name="Albert R."/>
            <person name="Binder M."/>
            <person name="Bloem J."/>
            <person name="LaButti K."/>
            <person name="Salamov A."/>
            <person name="Andreopoulos B."/>
            <person name="Baker S."/>
            <person name="Barry K."/>
            <person name="Bills G."/>
            <person name="Bluhm B."/>
            <person name="Cannon C."/>
            <person name="Castanera R."/>
            <person name="Culley D."/>
            <person name="Daum C."/>
            <person name="Ezra D."/>
            <person name="Gonzalez J."/>
            <person name="Henrissat B."/>
            <person name="Kuo A."/>
            <person name="Liang C."/>
            <person name="Lipzen A."/>
            <person name="Lutzoni F."/>
            <person name="Magnuson J."/>
            <person name="Mondo S."/>
            <person name="Nolan M."/>
            <person name="Ohm R."/>
            <person name="Pangilinan J."/>
            <person name="Park H.-J."/>
            <person name="Ramirez L."/>
            <person name="Alfaro M."/>
            <person name="Sun H."/>
            <person name="Tritt A."/>
            <person name="Yoshinaga Y."/>
            <person name="Zwiers L.-H."/>
            <person name="Turgeon B."/>
            <person name="Goodwin S."/>
            <person name="Spatafora J."/>
            <person name="Crous P."/>
            <person name="Grigoriev I."/>
        </authorList>
    </citation>
    <scope>NUCLEOTIDE SEQUENCE [LARGE SCALE GENOMIC DNA]</scope>
    <source>
        <strain evidence="8">CBS 304.66</strain>
    </source>
</reference>
<dbReference type="GO" id="GO:0016705">
    <property type="term" value="F:oxidoreductase activity, acting on paired donors, with incorporation or reduction of molecular oxygen"/>
    <property type="evidence" value="ECO:0007669"/>
    <property type="project" value="InterPro"/>
</dbReference>
<comment type="similarity">
    <text evidence="2">Belongs to the cytochrome P450 family.</text>
</comment>
<dbReference type="PRINTS" id="PR00465">
    <property type="entry name" value="EP450IV"/>
</dbReference>
<dbReference type="InterPro" id="IPR002403">
    <property type="entry name" value="Cyt_P450_E_grp-IV"/>
</dbReference>
<keyword evidence="3 6" id="KW-0349">Heme</keyword>
<dbReference type="InterPro" id="IPR001128">
    <property type="entry name" value="Cyt_P450"/>
</dbReference>
<dbReference type="PANTHER" id="PTHR24304">
    <property type="entry name" value="CYTOCHROME P450 FAMILY 7"/>
    <property type="match status" value="1"/>
</dbReference>
<keyword evidence="5 6" id="KW-0408">Iron</keyword>
<proteinExistence type="inferred from homology"/>
<name>A0A9P4TPA0_9PLEO</name>
<keyword evidence="8" id="KW-1185">Reference proteome</keyword>
<dbReference type="SUPFAM" id="SSF48264">
    <property type="entry name" value="Cytochrome P450"/>
    <property type="match status" value="1"/>
</dbReference>
<feature type="binding site" description="axial binding residue" evidence="6">
    <location>
        <position position="415"/>
    </location>
    <ligand>
        <name>heme</name>
        <dbReference type="ChEBI" id="CHEBI:30413"/>
    </ligand>
    <ligandPart>
        <name>Fe</name>
        <dbReference type="ChEBI" id="CHEBI:18248"/>
    </ligandPart>
</feature>
<evidence type="ECO:0000256" key="3">
    <source>
        <dbReference type="ARBA" id="ARBA00022617"/>
    </source>
</evidence>
<evidence type="ECO:0000256" key="1">
    <source>
        <dbReference type="ARBA" id="ARBA00001971"/>
    </source>
</evidence>
<dbReference type="InterPro" id="IPR050529">
    <property type="entry name" value="CYP450_sterol_14alpha_dmase"/>
</dbReference>
<evidence type="ECO:0000256" key="2">
    <source>
        <dbReference type="ARBA" id="ARBA00010617"/>
    </source>
</evidence>
<dbReference type="OrthoDB" id="1470350at2759"/>
<dbReference type="GO" id="GO:0020037">
    <property type="term" value="F:heme binding"/>
    <property type="evidence" value="ECO:0007669"/>
    <property type="project" value="InterPro"/>
</dbReference>
<gene>
    <name evidence="7" type="ORF">CC78DRAFT_606845</name>
</gene>
<dbReference type="GO" id="GO:0005506">
    <property type="term" value="F:iron ion binding"/>
    <property type="evidence" value="ECO:0007669"/>
    <property type="project" value="InterPro"/>
</dbReference>
<comment type="caution">
    <text evidence="7">The sequence shown here is derived from an EMBL/GenBank/DDBJ whole genome shotgun (WGS) entry which is preliminary data.</text>
</comment>
<evidence type="ECO:0000256" key="6">
    <source>
        <dbReference type="PIRSR" id="PIRSR602403-1"/>
    </source>
</evidence>
<comment type="cofactor">
    <cofactor evidence="1 6">
        <name>heme</name>
        <dbReference type="ChEBI" id="CHEBI:30413"/>
    </cofactor>
</comment>
<dbReference type="Proteomes" id="UP000800093">
    <property type="component" value="Unassembled WGS sequence"/>
</dbReference>
<dbReference type="PANTHER" id="PTHR24304:SF2">
    <property type="entry name" value="24-HYDROXYCHOLESTEROL 7-ALPHA-HYDROXYLASE"/>
    <property type="match status" value="1"/>
</dbReference>
<dbReference type="GO" id="GO:0008395">
    <property type="term" value="F:steroid hydroxylase activity"/>
    <property type="evidence" value="ECO:0007669"/>
    <property type="project" value="TreeGrafter"/>
</dbReference>
<evidence type="ECO:0000256" key="4">
    <source>
        <dbReference type="ARBA" id="ARBA00022723"/>
    </source>
</evidence>
<evidence type="ECO:0000256" key="5">
    <source>
        <dbReference type="ARBA" id="ARBA00023004"/>
    </source>
</evidence>
<evidence type="ECO:0000313" key="7">
    <source>
        <dbReference type="EMBL" id="KAF2268988.1"/>
    </source>
</evidence>
<protein>
    <submittedName>
        <fullName evidence="7">Cytochrome P450</fullName>
    </submittedName>
</protein>
<dbReference type="AlphaFoldDB" id="A0A9P4TPA0"/>
<accession>A0A9P4TPA0</accession>
<sequence length="453" mass="52240">MFWMGSDPVDEYFDDKSDFIVIDMRCGRVVGCMVDIHVYSSSTTLVRSSALLALLDAILWKYFNNTRQPFSILILGKVYYVITSPLDVTSFYSNTTTLSWDGFLNYTLHSFGVSPKRLEDLWARPEETTVVNPYCKCLIHLMQDLHKQHLLPDPTFGGLIKKYKASLRDITSWDELIDKHGLAASSARNPFSLYDLCAQVMIDATQLSLFDPILFAIDPTMTDDMRTFTDQLWKLMYDSPFLGFREIKALREKYTRAFSIYQRLPKEMRRKEAWIVTTLIDQYKQRNIHEDDIAAMLFMLHTALIEETSAVVSDNGDIDMGYLVERCPLLRSVYNEALRLRKRDLAFRKVETDTQVGDKVLKGGNFALVPMCQLHDDAGMFGADSDRFDARRFEERTELTSCASFKPYGGGKTYCPGRFFAMQEIFSFVAVMLNRYNAQLEFSSQTFPRMRAH</sequence>
<keyword evidence="4 6" id="KW-0479">Metal-binding</keyword>